<evidence type="ECO:0000256" key="4">
    <source>
        <dbReference type="ARBA" id="ARBA00022691"/>
    </source>
</evidence>
<comment type="caution">
    <text evidence="11">The sequence shown here is derived from an EMBL/GenBank/DDBJ whole genome shotgun (WGS) entry which is preliminary data.</text>
</comment>
<dbReference type="GO" id="GO:0031515">
    <property type="term" value="C:tRNA (m1A) methyltransferase complex"/>
    <property type="evidence" value="ECO:0007669"/>
    <property type="project" value="UniProtKB-UniRule"/>
</dbReference>
<dbReference type="Gene3D" id="3.10.330.20">
    <property type="match status" value="1"/>
</dbReference>
<comment type="catalytic activity">
    <reaction evidence="8">
        <text>adenosine(58) in tRNA + S-adenosyl-L-methionine = N(1)-methyladenosine(58) in tRNA + S-adenosyl-L-homocysteine + H(+)</text>
        <dbReference type="Rhea" id="RHEA:43152"/>
        <dbReference type="Rhea" id="RHEA-COMP:10365"/>
        <dbReference type="Rhea" id="RHEA-COMP:10366"/>
        <dbReference type="ChEBI" id="CHEBI:15378"/>
        <dbReference type="ChEBI" id="CHEBI:57856"/>
        <dbReference type="ChEBI" id="CHEBI:59789"/>
        <dbReference type="ChEBI" id="CHEBI:74411"/>
        <dbReference type="ChEBI" id="CHEBI:74491"/>
        <dbReference type="EC" id="2.1.1.220"/>
    </reaction>
</comment>
<evidence type="ECO:0000313" key="11">
    <source>
        <dbReference type="EMBL" id="OWA51850.1"/>
    </source>
</evidence>
<dbReference type="PIRSF" id="PIRSF017269">
    <property type="entry name" value="GCD14"/>
    <property type="match status" value="1"/>
</dbReference>
<evidence type="ECO:0000259" key="10">
    <source>
        <dbReference type="Pfam" id="PF08704"/>
    </source>
</evidence>
<dbReference type="PANTHER" id="PTHR12133">
    <property type="entry name" value="TRNA (ADENINE(58)-N(1))-METHYLTRANSFERASE"/>
    <property type="match status" value="1"/>
</dbReference>
<keyword evidence="2 8" id="KW-0489">Methyltransferase</keyword>
<evidence type="ECO:0000256" key="2">
    <source>
        <dbReference type="ARBA" id="ARBA00022603"/>
    </source>
</evidence>
<dbReference type="PANTHER" id="PTHR12133:SF2">
    <property type="entry name" value="TRNA (ADENINE(58)-N(1))-METHYLTRANSFERASE CATALYTIC SUBUNIT TRMT61A"/>
    <property type="match status" value="1"/>
</dbReference>
<dbReference type="Pfam" id="PF08704">
    <property type="entry name" value="GCD14"/>
    <property type="match status" value="1"/>
</dbReference>
<dbReference type="EMBL" id="MTYJ01000241">
    <property type="protein sequence ID" value="OWA51850.1"/>
    <property type="molecule type" value="Genomic_DNA"/>
</dbReference>
<keyword evidence="4 8" id="KW-0949">S-adenosyl-L-methionine</keyword>
<reference evidence="12" key="1">
    <citation type="submission" date="2017-01" db="EMBL/GenBank/DDBJ databases">
        <title>Comparative genomics of anhydrobiosis in the tardigrade Hypsibius dujardini.</title>
        <authorList>
            <person name="Yoshida Y."/>
            <person name="Koutsovoulos G."/>
            <person name="Laetsch D."/>
            <person name="Stevens L."/>
            <person name="Kumar S."/>
            <person name="Horikawa D."/>
            <person name="Ishino K."/>
            <person name="Komine S."/>
            <person name="Tomita M."/>
            <person name="Blaxter M."/>
            <person name="Arakawa K."/>
        </authorList>
    </citation>
    <scope>NUCLEOTIDE SEQUENCE [LARGE SCALE GENOMIC DNA]</scope>
    <source>
        <strain evidence="12">Z151</strain>
    </source>
</reference>
<evidence type="ECO:0000256" key="6">
    <source>
        <dbReference type="ARBA" id="ARBA00023242"/>
    </source>
</evidence>
<comment type="subcellular location">
    <subcellularLocation>
        <location evidence="1 8">Nucleus</location>
    </subcellularLocation>
</comment>
<sequence length="299" mass="32984">MSFLTSSNHPTVAEGDTVMIYIDYSTILAAQIDLSAKQSVIHTKKGPVSLKNLIGHRYGTKLTCKSGYVQILQPTPELWTKTLPFRTQILYLPDISMIVMHLDLKPGSLVGESGTGSGSLSHAIARTVAPSGHLYTFDYHDVRVQQARKEVVQHGLEDIITVQLADVYENGYGTLENHLDAVMLDLPMPWLAIPHAKKALKKGGSRVGSFSPCIEQVQRTCEELKKHGFSDLVTLECLMRPLEVKVMNMNSWQPPEVRAAGVDGDRRPKTPFSQISFSTAIIPKEVPGHSGFLTFASLF</sequence>
<feature type="binding site" evidence="9">
    <location>
        <position position="138"/>
    </location>
    <ligand>
        <name>S-adenosyl-L-methionine</name>
        <dbReference type="ChEBI" id="CHEBI:59789"/>
    </ligand>
</feature>
<comment type="catalytic activity">
    <reaction evidence="7">
        <text>an adenosine in mRNA + S-adenosyl-L-methionine = an N(1)-methyladenosine in mRNA + S-adenosyl-L-homocysteine + H(+)</text>
        <dbReference type="Rhea" id="RHEA:55392"/>
        <dbReference type="Rhea" id="RHEA-COMP:12414"/>
        <dbReference type="Rhea" id="RHEA-COMP:12415"/>
        <dbReference type="ChEBI" id="CHEBI:15378"/>
        <dbReference type="ChEBI" id="CHEBI:57856"/>
        <dbReference type="ChEBI" id="CHEBI:59789"/>
        <dbReference type="ChEBI" id="CHEBI:74411"/>
        <dbReference type="ChEBI" id="CHEBI:74491"/>
    </reaction>
</comment>
<dbReference type="AlphaFoldDB" id="A0A9X6NDB8"/>
<protein>
    <recommendedName>
        <fullName evidence="8">tRNA (adenine(58)-N(1))-methyltransferase catalytic subunit TRMT61A</fullName>
        <ecNumber evidence="8">2.1.1.220</ecNumber>
    </recommendedName>
</protein>
<comment type="function">
    <text evidence="8">Catalytic subunit of tRNA (adenine-N(1)-)-methyltransferase, which catalyzes the formation of N(1)-methyladenine at position 58 (m1A58) in initiator methionyl-tRNA.</text>
</comment>
<dbReference type="SUPFAM" id="SSF53335">
    <property type="entry name" value="S-adenosyl-L-methionine-dependent methyltransferases"/>
    <property type="match status" value="1"/>
</dbReference>
<evidence type="ECO:0000256" key="9">
    <source>
        <dbReference type="PIRSR" id="PIRSR017269-1"/>
    </source>
</evidence>
<keyword evidence="3 8" id="KW-0808">Transferase</keyword>
<proteinExistence type="inferred from homology"/>
<gene>
    <name evidence="11" type="ORF">BV898_16312</name>
</gene>
<dbReference type="GO" id="GO:0030488">
    <property type="term" value="P:tRNA methylation"/>
    <property type="evidence" value="ECO:0007669"/>
    <property type="project" value="InterPro"/>
</dbReference>
<dbReference type="Gene3D" id="3.40.50.150">
    <property type="entry name" value="Vaccinia Virus protein VP39"/>
    <property type="match status" value="1"/>
</dbReference>
<dbReference type="GO" id="GO:0005634">
    <property type="term" value="C:nucleus"/>
    <property type="evidence" value="ECO:0007669"/>
    <property type="project" value="UniProtKB-SubCell"/>
</dbReference>
<accession>A0A9X6NDB8</accession>
<feature type="binding site" evidence="9">
    <location>
        <position position="166"/>
    </location>
    <ligand>
        <name>S-adenosyl-L-methionine</name>
        <dbReference type="ChEBI" id="CHEBI:59789"/>
    </ligand>
</feature>
<evidence type="ECO:0000256" key="7">
    <source>
        <dbReference type="ARBA" id="ARBA00048481"/>
    </source>
</evidence>
<dbReference type="InterPro" id="IPR049470">
    <property type="entry name" value="TRM61_C"/>
</dbReference>
<dbReference type="EC" id="2.1.1.220" evidence="8"/>
<dbReference type="Proteomes" id="UP000192578">
    <property type="component" value="Unassembled WGS sequence"/>
</dbReference>
<dbReference type="InterPro" id="IPR014816">
    <property type="entry name" value="tRNA_MeTrfase_Gcd14"/>
</dbReference>
<dbReference type="InterPro" id="IPR029063">
    <property type="entry name" value="SAM-dependent_MTases_sf"/>
</dbReference>
<keyword evidence="5 8" id="KW-0819">tRNA processing</keyword>
<evidence type="ECO:0000256" key="1">
    <source>
        <dbReference type="ARBA" id="ARBA00004123"/>
    </source>
</evidence>
<evidence type="ECO:0000256" key="8">
    <source>
        <dbReference type="PIRNR" id="PIRNR017269"/>
    </source>
</evidence>
<dbReference type="GO" id="GO:0160107">
    <property type="term" value="F:tRNA (adenine(58)-N1)-methyltransferase activity"/>
    <property type="evidence" value="ECO:0007669"/>
    <property type="project" value="UniProtKB-EC"/>
</dbReference>
<name>A0A9X6NDB8_HYPEX</name>
<evidence type="ECO:0000313" key="12">
    <source>
        <dbReference type="Proteomes" id="UP000192578"/>
    </source>
</evidence>
<comment type="similarity">
    <text evidence="8">Belongs to the class I-like SAM-binding methyltransferase superfamily. TRM61 family.</text>
</comment>
<evidence type="ECO:0000256" key="5">
    <source>
        <dbReference type="ARBA" id="ARBA00022694"/>
    </source>
</evidence>
<feature type="binding site" evidence="9">
    <location>
        <begin position="117"/>
        <end position="120"/>
    </location>
    <ligand>
        <name>S-adenosyl-L-methionine</name>
        <dbReference type="ChEBI" id="CHEBI:59789"/>
    </ligand>
</feature>
<keyword evidence="12" id="KW-1185">Reference proteome</keyword>
<feature type="domain" description="tRNA (adenine(58)-N(1))-methyltransferase catalytic subunit TRM61 C-terminal" evidence="10">
    <location>
        <begin position="67"/>
        <end position="297"/>
    </location>
</feature>
<organism evidence="11 12">
    <name type="scientific">Hypsibius exemplaris</name>
    <name type="common">Freshwater tardigrade</name>
    <dbReference type="NCBI Taxonomy" id="2072580"/>
    <lineage>
        <taxon>Eukaryota</taxon>
        <taxon>Metazoa</taxon>
        <taxon>Ecdysozoa</taxon>
        <taxon>Tardigrada</taxon>
        <taxon>Eutardigrada</taxon>
        <taxon>Parachela</taxon>
        <taxon>Hypsibioidea</taxon>
        <taxon>Hypsibiidae</taxon>
        <taxon>Hypsibius</taxon>
    </lineage>
</organism>
<feature type="binding site" evidence="9">
    <location>
        <position position="185"/>
    </location>
    <ligand>
        <name>S-adenosyl-L-methionine</name>
        <dbReference type="ChEBI" id="CHEBI:59789"/>
    </ligand>
</feature>
<evidence type="ECO:0000256" key="3">
    <source>
        <dbReference type="ARBA" id="ARBA00022679"/>
    </source>
</evidence>
<keyword evidence="6 8" id="KW-0539">Nucleus</keyword>
<dbReference type="PROSITE" id="PS51620">
    <property type="entry name" value="SAM_TRM61"/>
    <property type="match status" value="1"/>
</dbReference>
<dbReference type="OrthoDB" id="1925287at2759"/>